<keyword evidence="4" id="KW-1185">Reference proteome</keyword>
<dbReference type="AlphaFoldDB" id="A0AAW3JVB6"/>
<proteinExistence type="predicted"/>
<evidence type="ECO:0000313" key="3">
    <source>
        <dbReference type="EMBL" id="KQC86064.1"/>
    </source>
</evidence>
<dbReference type="PANTHER" id="PTHR36180:SF1">
    <property type="entry name" value="ANTA_ANTB ANTIREPRESSOR DOMAIN-CONTAINING PROTEIN"/>
    <property type="match status" value="1"/>
</dbReference>
<accession>A0AAW3JVB6</accession>
<dbReference type="Proteomes" id="UP000050833">
    <property type="component" value="Unassembled WGS sequence"/>
</dbReference>
<organism evidence="3 4">
    <name type="scientific">Butyribacter intestini</name>
    <dbReference type="NCBI Taxonomy" id="1703332"/>
    <lineage>
        <taxon>Bacteria</taxon>
        <taxon>Bacillati</taxon>
        <taxon>Bacillota</taxon>
        <taxon>Clostridia</taxon>
        <taxon>Lachnospirales</taxon>
        <taxon>Lachnospiraceae</taxon>
        <taxon>Butyribacter</taxon>
    </lineage>
</organism>
<dbReference type="RefSeq" id="WP_055941269.1">
    <property type="nucleotide sequence ID" value="NZ_JAQDDZ010000003.1"/>
</dbReference>
<feature type="domain" description="AntA/AntB antirepressor" evidence="2">
    <location>
        <begin position="14"/>
        <end position="80"/>
    </location>
</feature>
<dbReference type="PANTHER" id="PTHR36180">
    <property type="entry name" value="DNA-BINDING PROTEIN-RELATED-RELATED"/>
    <property type="match status" value="1"/>
</dbReference>
<dbReference type="EMBL" id="LLKB01000001">
    <property type="protein sequence ID" value="KQC86064.1"/>
    <property type="molecule type" value="Genomic_DNA"/>
</dbReference>
<dbReference type="InterPro" id="IPR013557">
    <property type="entry name" value="AntA/B_antirep"/>
</dbReference>
<dbReference type="InterPro" id="IPR005039">
    <property type="entry name" value="Ant_C"/>
</dbReference>
<comment type="caution">
    <text evidence="3">The sequence shown here is derived from an EMBL/GenBank/DDBJ whole genome shotgun (WGS) entry which is preliminary data.</text>
</comment>
<dbReference type="Pfam" id="PF03374">
    <property type="entry name" value="ANT"/>
    <property type="match status" value="1"/>
</dbReference>
<dbReference type="Pfam" id="PF08346">
    <property type="entry name" value="AntA"/>
    <property type="match status" value="1"/>
</dbReference>
<dbReference type="GO" id="GO:0003677">
    <property type="term" value="F:DNA binding"/>
    <property type="evidence" value="ECO:0007669"/>
    <property type="project" value="InterPro"/>
</dbReference>
<name>A0AAW3JVB6_9FIRM</name>
<evidence type="ECO:0000259" key="2">
    <source>
        <dbReference type="Pfam" id="PF08346"/>
    </source>
</evidence>
<protein>
    <submittedName>
        <fullName evidence="3">Oxidoreductase</fullName>
    </submittedName>
</protein>
<evidence type="ECO:0000313" key="4">
    <source>
        <dbReference type="Proteomes" id="UP000050833"/>
    </source>
</evidence>
<gene>
    <name evidence="3" type="ORF">APZ18_02395</name>
</gene>
<evidence type="ECO:0000259" key="1">
    <source>
        <dbReference type="Pfam" id="PF03374"/>
    </source>
</evidence>
<feature type="domain" description="Antirepressor protein C-terminal" evidence="1">
    <location>
        <begin position="129"/>
        <end position="236"/>
    </location>
</feature>
<sequence length="238" mass="27428">MNEILKVNNDTQTVSARELHERLKINTRFNDWFPRMVEYGFSDGLDFYSKMSKTENGGRPSKDYDISIDMAKQICMIQRTPEGKAVRQYLIDLEKAWNTPEQVMARALKFADKEIEKLKKSNAGLLEDNKRMKPKEIFADAVSVSHTSILVGDMAKLLKQNGVDIGQKRLFEWLREKGYLIKRKGSDWNMPTQKSMDMGLFDIKESTINNPDGSVRINRTTKVTGKGQQYFINKFLTA</sequence>
<reference evidence="3 4" key="1">
    <citation type="submission" date="2015-10" db="EMBL/GenBank/DDBJ databases">
        <title>Butyribacter intestini gen. nov., sp. nov., a butyric acid-producing bacterium of the family Lachnospiraceae isolated from the human faeces.</title>
        <authorList>
            <person name="Zou Y."/>
            <person name="Xue W."/>
            <person name="Luo G."/>
            <person name="Lv M."/>
        </authorList>
    </citation>
    <scope>NUCLEOTIDE SEQUENCE [LARGE SCALE GENOMIC DNA]</scope>
    <source>
        <strain evidence="3 4">TF01-11</strain>
    </source>
</reference>